<feature type="binding site" evidence="9">
    <location>
        <position position="130"/>
    </location>
    <ligand>
        <name>Mg(2+)</name>
        <dbReference type="ChEBI" id="CHEBI:18420"/>
    </ligand>
</feature>
<dbReference type="PROSITE" id="PS00517">
    <property type="entry name" value="RNASE_3_1"/>
    <property type="match status" value="1"/>
</dbReference>
<dbReference type="InterPro" id="IPR014720">
    <property type="entry name" value="dsRBD_dom"/>
</dbReference>
<dbReference type="EC" id="3.1.26.3" evidence="9"/>
<dbReference type="PANTHER" id="PTHR11207">
    <property type="entry name" value="RIBONUCLEASE III"/>
    <property type="match status" value="1"/>
</dbReference>
<comment type="subcellular location">
    <subcellularLocation>
        <location evidence="9">Cytoplasm</location>
    </subcellularLocation>
</comment>
<keyword evidence="13" id="KW-1185">Reference proteome</keyword>
<dbReference type="GO" id="GO:0019843">
    <property type="term" value="F:rRNA binding"/>
    <property type="evidence" value="ECO:0007669"/>
    <property type="project" value="UniProtKB-KW"/>
</dbReference>
<comment type="function">
    <text evidence="9">Digests double-stranded RNA. Involved in the processing of primary rRNA transcript to yield the immediate precursors to the large and small rRNAs (23S and 16S). Processes some mRNAs, and tRNAs when they are encoded in the rRNA operon. Processes pre-crRNA and tracrRNA of type II CRISPR loci if present in the organism.</text>
</comment>
<dbReference type="InterPro" id="IPR011907">
    <property type="entry name" value="RNase_III"/>
</dbReference>
<keyword evidence="9" id="KW-0479">Metal-binding</keyword>
<evidence type="ECO:0000256" key="6">
    <source>
        <dbReference type="ARBA" id="ARBA00022759"/>
    </source>
</evidence>
<feature type="domain" description="RNase III" evidence="11">
    <location>
        <begin position="16"/>
        <end position="144"/>
    </location>
</feature>
<keyword evidence="7 9" id="KW-0378">Hydrolase</keyword>
<keyword evidence="5 9" id="KW-0540">Nuclease</keyword>
<dbReference type="AlphaFoldDB" id="A0A8J2BIP6"/>
<dbReference type="SMART" id="SM00358">
    <property type="entry name" value="DSRM"/>
    <property type="match status" value="1"/>
</dbReference>
<dbReference type="GO" id="GO:0006364">
    <property type="term" value="P:rRNA processing"/>
    <property type="evidence" value="ECO:0007669"/>
    <property type="project" value="UniProtKB-UniRule"/>
</dbReference>
<gene>
    <name evidence="9 12" type="primary">rnc</name>
    <name evidence="12" type="ORF">MPNT_170016</name>
</gene>
<keyword evidence="9" id="KW-0963">Cytoplasm</keyword>
<comment type="cofactor">
    <cofactor evidence="9">
        <name>Mg(2+)</name>
        <dbReference type="ChEBI" id="CHEBI:18420"/>
    </cofactor>
</comment>
<evidence type="ECO:0000313" key="13">
    <source>
        <dbReference type="Proteomes" id="UP000663859"/>
    </source>
</evidence>
<dbReference type="GO" id="GO:0006397">
    <property type="term" value="P:mRNA processing"/>
    <property type="evidence" value="ECO:0007669"/>
    <property type="project" value="UniProtKB-UniRule"/>
</dbReference>
<dbReference type="HAMAP" id="MF_00104">
    <property type="entry name" value="RNase_III"/>
    <property type="match status" value="1"/>
</dbReference>
<dbReference type="InterPro" id="IPR000999">
    <property type="entry name" value="RNase_III_dom"/>
</dbReference>
<sequence>MNRIRPALPPGWARKVAGLEKRLGYRFANRLLLRQALTHPSYLPESKEEVGDNQRLEFLGDAVLQLVVTEEAYHRLPEEPEGVLTHLRSQMVSRHRLAQVAEELKIGEVLLLGKGEERSQGRHRPSNLANALEALFAAVFLDGGWEQAKRVIQKLFEPHWEMVLSEPVAIQNAKGVLQELLQRRGGESPVYRCLAEKGKAHERSYLVAVEWKGKELGRGWGRSKKEAETNAAFEALRAIEEGKLPDLPHMSLPKRK</sequence>
<organism evidence="12 13">
    <name type="scientific">Candidatus Methylacidithermus pantelleriae</name>
    <dbReference type="NCBI Taxonomy" id="2744239"/>
    <lineage>
        <taxon>Bacteria</taxon>
        <taxon>Pseudomonadati</taxon>
        <taxon>Verrucomicrobiota</taxon>
        <taxon>Methylacidiphilae</taxon>
        <taxon>Methylacidiphilales</taxon>
        <taxon>Methylacidiphilaceae</taxon>
        <taxon>Candidatus Methylacidithermus</taxon>
    </lineage>
</organism>
<dbReference type="Pfam" id="PF00035">
    <property type="entry name" value="dsrm"/>
    <property type="match status" value="1"/>
</dbReference>
<dbReference type="PROSITE" id="PS50137">
    <property type="entry name" value="DS_RBD"/>
    <property type="match status" value="1"/>
</dbReference>
<comment type="similarity">
    <text evidence="2">Belongs to the ribonuclease III family.</text>
</comment>
<evidence type="ECO:0000259" key="10">
    <source>
        <dbReference type="PROSITE" id="PS50137"/>
    </source>
</evidence>
<keyword evidence="9" id="KW-0819">tRNA processing</keyword>
<evidence type="ECO:0000256" key="3">
    <source>
        <dbReference type="ARBA" id="ARBA00022552"/>
    </source>
</evidence>
<evidence type="ECO:0000256" key="8">
    <source>
        <dbReference type="ARBA" id="ARBA00022884"/>
    </source>
</evidence>
<keyword evidence="6 9" id="KW-0255">Endonuclease</keyword>
<dbReference type="FunFam" id="1.10.1520.10:FF:000001">
    <property type="entry name" value="Ribonuclease 3"/>
    <property type="match status" value="1"/>
</dbReference>
<evidence type="ECO:0000256" key="4">
    <source>
        <dbReference type="ARBA" id="ARBA00022664"/>
    </source>
</evidence>
<dbReference type="RefSeq" id="WP_174583023.1">
    <property type="nucleotide sequence ID" value="NZ_CAJNOB010000009.1"/>
</dbReference>
<dbReference type="NCBIfam" id="TIGR02191">
    <property type="entry name" value="RNaseIII"/>
    <property type="match status" value="1"/>
</dbReference>
<dbReference type="SUPFAM" id="SSF54768">
    <property type="entry name" value="dsRNA-binding domain-like"/>
    <property type="match status" value="1"/>
</dbReference>
<name>A0A8J2BIP6_9BACT</name>
<dbReference type="Gene3D" id="3.30.160.20">
    <property type="match status" value="1"/>
</dbReference>
<dbReference type="Proteomes" id="UP000663859">
    <property type="component" value="Unassembled WGS sequence"/>
</dbReference>
<dbReference type="Pfam" id="PF14622">
    <property type="entry name" value="Ribonucleas_3_3"/>
    <property type="match status" value="1"/>
</dbReference>
<dbReference type="EMBL" id="CAJNOB010000009">
    <property type="protein sequence ID" value="CAF0694631.1"/>
    <property type="molecule type" value="Genomic_DNA"/>
</dbReference>
<dbReference type="Gene3D" id="1.10.1520.10">
    <property type="entry name" value="Ribonuclease III domain"/>
    <property type="match status" value="1"/>
</dbReference>
<feature type="domain" description="DRBM" evidence="10">
    <location>
        <begin position="172"/>
        <end position="241"/>
    </location>
</feature>
<comment type="caution">
    <text evidence="12">The sequence shown here is derived from an EMBL/GenBank/DDBJ whole genome shotgun (WGS) entry which is preliminary data.</text>
</comment>
<dbReference type="GO" id="GO:0046872">
    <property type="term" value="F:metal ion binding"/>
    <property type="evidence" value="ECO:0007669"/>
    <property type="project" value="UniProtKB-KW"/>
</dbReference>
<evidence type="ECO:0000259" key="11">
    <source>
        <dbReference type="PROSITE" id="PS50142"/>
    </source>
</evidence>
<dbReference type="CDD" id="cd00593">
    <property type="entry name" value="RIBOc"/>
    <property type="match status" value="1"/>
</dbReference>
<dbReference type="SUPFAM" id="SSF69065">
    <property type="entry name" value="RNase III domain-like"/>
    <property type="match status" value="1"/>
</dbReference>
<proteinExistence type="inferred from homology"/>
<accession>A0A8J2BIP6</accession>
<comment type="catalytic activity">
    <reaction evidence="1 9">
        <text>Endonucleolytic cleavage to 5'-phosphomonoester.</text>
        <dbReference type="EC" id="3.1.26.3"/>
    </reaction>
</comment>
<feature type="active site" evidence="9">
    <location>
        <position position="133"/>
    </location>
</feature>
<feature type="binding site" evidence="9">
    <location>
        <position position="133"/>
    </location>
    <ligand>
        <name>Mg(2+)</name>
        <dbReference type="ChEBI" id="CHEBI:18420"/>
    </ligand>
</feature>
<dbReference type="CDD" id="cd10845">
    <property type="entry name" value="DSRM_RNAse_III_family"/>
    <property type="match status" value="1"/>
</dbReference>
<evidence type="ECO:0000256" key="1">
    <source>
        <dbReference type="ARBA" id="ARBA00000109"/>
    </source>
</evidence>
<feature type="active site" evidence="9">
    <location>
        <position position="61"/>
    </location>
</feature>
<dbReference type="SMART" id="SM00535">
    <property type="entry name" value="RIBOc"/>
    <property type="match status" value="1"/>
</dbReference>
<keyword evidence="9" id="KW-0699">rRNA-binding</keyword>
<feature type="binding site" evidence="9">
    <location>
        <position position="57"/>
    </location>
    <ligand>
        <name>Mg(2+)</name>
        <dbReference type="ChEBI" id="CHEBI:18420"/>
    </ligand>
</feature>
<keyword evidence="9" id="KW-0460">Magnesium</keyword>
<evidence type="ECO:0000256" key="5">
    <source>
        <dbReference type="ARBA" id="ARBA00022722"/>
    </source>
</evidence>
<evidence type="ECO:0000256" key="2">
    <source>
        <dbReference type="ARBA" id="ARBA00010183"/>
    </source>
</evidence>
<dbReference type="GO" id="GO:0010468">
    <property type="term" value="P:regulation of gene expression"/>
    <property type="evidence" value="ECO:0007669"/>
    <property type="project" value="TreeGrafter"/>
</dbReference>
<reference evidence="12" key="1">
    <citation type="submission" date="2021-02" db="EMBL/GenBank/DDBJ databases">
        <authorList>
            <person name="Cremers G."/>
            <person name="Picone N."/>
        </authorList>
    </citation>
    <scope>NUCLEOTIDE SEQUENCE</scope>
    <source>
        <strain evidence="12">PQ17</strain>
    </source>
</reference>
<comment type="subunit">
    <text evidence="9">Homodimer.</text>
</comment>
<dbReference type="GO" id="GO:0004525">
    <property type="term" value="F:ribonuclease III activity"/>
    <property type="evidence" value="ECO:0007669"/>
    <property type="project" value="UniProtKB-UniRule"/>
</dbReference>
<keyword evidence="3 9" id="KW-0698">rRNA processing</keyword>
<evidence type="ECO:0000313" key="12">
    <source>
        <dbReference type="EMBL" id="CAF0694631.1"/>
    </source>
</evidence>
<dbReference type="GO" id="GO:0003725">
    <property type="term" value="F:double-stranded RNA binding"/>
    <property type="evidence" value="ECO:0007669"/>
    <property type="project" value="TreeGrafter"/>
</dbReference>
<dbReference type="GO" id="GO:0005737">
    <property type="term" value="C:cytoplasm"/>
    <property type="evidence" value="ECO:0007669"/>
    <property type="project" value="UniProtKB-SubCell"/>
</dbReference>
<evidence type="ECO:0000256" key="9">
    <source>
        <dbReference type="HAMAP-Rule" id="MF_00104"/>
    </source>
</evidence>
<dbReference type="PANTHER" id="PTHR11207:SF0">
    <property type="entry name" value="RIBONUCLEASE 3"/>
    <property type="match status" value="1"/>
</dbReference>
<keyword evidence="8 9" id="KW-0694">RNA-binding</keyword>
<dbReference type="PROSITE" id="PS50142">
    <property type="entry name" value="RNASE_3_2"/>
    <property type="match status" value="1"/>
</dbReference>
<protein>
    <recommendedName>
        <fullName evidence="9">Ribonuclease 3</fullName>
        <ecNumber evidence="9">3.1.26.3</ecNumber>
    </recommendedName>
    <alternativeName>
        <fullName evidence="9">Ribonuclease III</fullName>
        <shortName evidence="9">RNase III</shortName>
    </alternativeName>
</protein>
<dbReference type="GO" id="GO:0008033">
    <property type="term" value="P:tRNA processing"/>
    <property type="evidence" value="ECO:0007669"/>
    <property type="project" value="UniProtKB-KW"/>
</dbReference>
<evidence type="ECO:0000256" key="7">
    <source>
        <dbReference type="ARBA" id="ARBA00022801"/>
    </source>
</evidence>
<dbReference type="InterPro" id="IPR036389">
    <property type="entry name" value="RNase_III_sf"/>
</dbReference>
<keyword evidence="4 9" id="KW-0507">mRNA processing</keyword>